<reference evidence="13" key="1">
    <citation type="submission" date="2021-06" db="EMBL/GenBank/DDBJ databases">
        <authorList>
            <person name="Kallberg Y."/>
            <person name="Tangrot J."/>
            <person name="Rosling A."/>
        </authorList>
    </citation>
    <scope>NUCLEOTIDE SEQUENCE</scope>
    <source>
        <strain evidence="13">AZ414A</strain>
    </source>
</reference>
<dbReference type="PANTHER" id="PTHR10815">
    <property type="entry name" value="METHYLATED-DNA--PROTEIN-CYSTEINE METHYLTRANSFERASE"/>
    <property type="match status" value="1"/>
</dbReference>
<keyword evidence="6" id="KW-0808">Transferase</keyword>
<dbReference type="InterPro" id="IPR014048">
    <property type="entry name" value="MethylDNA_cys_MeTrfase_DNA-bd"/>
</dbReference>
<dbReference type="Pfam" id="PF01035">
    <property type="entry name" value="DNA_binding_1"/>
    <property type="match status" value="1"/>
</dbReference>
<dbReference type="CDD" id="cd06445">
    <property type="entry name" value="ATase"/>
    <property type="match status" value="1"/>
</dbReference>
<dbReference type="GO" id="GO:0032259">
    <property type="term" value="P:methylation"/>
    <property type="evidence" value="ECO:0007669"/>
    <property type="project" value="UniProtKB-KW"/>
</dbReference>
<comment type="caution">
    <text evidence="13">The sequence shown here is derived from an EMBL/GenBank/DDBJ whole genome shotgun (WGS) entry which is preliminary data.</text>
</comment>
<dbReference type="InterPro" id="IPR036388">
    <property type="entry name" value="WH-like_DNA-bd_sf"/>
</dbReference>
<evidence type="ECO:0000256" key="10">
    <source>
        <dbReference type="ARBA" id="ARBA00031621"/>
    </source>
</evidence>
<evidence type="ECO:0000256" key="8">
    <source>
        <dbReference type="ARBA" id="ARBA00023204"/>
    </source>
</evidence>
<dbReference type="InterPro" id="IPR036217">
    <property type="entry name" value="MethylDNA_cys_MeTrfase_DNAb"/>
</dbReference>
<name>A0A9N9FTP7_9GLOM</name>
<dbReference type="PANTHER" id="PTHR10815:SF13">
    <property type="entry name" value="METHYLATED-DNA--PROTEIN-CYSTEINE METHYLTRANSFERASE"/>
    <property type="match status" value="1"/>
</dbReference>
<dbReference type="Proteomes" id="UP000789706">
    <property type="component" value="Unassembled WGS sequence"/>
</dbReference>
<evidence type="ECO:0000256" key="9">
    <source>
        <dbReference type="ARBA" id="ARBA00030795"/>
    </source>
</evidence>
<dbReference type="SUPFAM" id="SSF46767">
    <property type="entry name" value="Methylated DNA-protein cysteine methyltransferase, C-terminal domain"/>
    <property type="match status" value="1"/>
</dbReference>
<keyword evidence="5" id="KW-0489">Methyltransferase</keyword>
<dbReference type="EC" id="2.1.1.63" evidence="3"/>
<keyword evidence="14" id="KW-1185">Reference proteome</keyword>
<evidence type="ECO:0000256" key="11">
    <source>
        <dbReference type="ARBA" id="ARBA00049348"/>
    </source>
</evidence>
<dbReference type="GO" id="GO:0006281">
    <property type="term" value="P:DNA repair"/>
    <property type="evidence" value="ECO:0007669"/>
    <property type="project" value="UniProtKB-KW"/>
</dbReference>
<accession>A0A9N9FTP7</accession>
<evidence type="ECO:0000256" key="4">
    <source>
        <dbReference type="ARBA" id="ARBA00015377"/>
    </source>
</evidence>
<evidence type="ECO:0000313" key="13">
    <source>
        <dbReference type="EMBL" id="CAG8559497.1"/>
    </source>
</evidence>
<keyword evidence="7" id="KW-0227">DNA damage</keyword>
<gene>
    <name evidence="13" type="ORF">DEBURN_LOCUS7515</name>
</gene>
<dbReference type="EMBL" id="CAJVPK010000918">
    <property type="protein sequence ID" value="CAG8559497.1"/>
    <property type="molecule type" value="Genomic_DNA"/>
</dbReference>
<comment type="catalytic activity">
    <reaction evidence="1">
        <text>a 4-O-methyl-thymidine in DNA + L-cysteinyl-[protein] = a thymidine in DNA + S-methyl-L-cysteinyl-[protein]</text>
        <dbReference type="Rhea" id="RHEA:53428"/>
        <dbReference type="Rhea" id="RHEA-COMP:10131"/>
        <dbReference type="Rhea" id="RHEA-COMP:10132"/>
        <dbReference type="Rhea" id="RHEA-COMP:13555"/>
        <dbReference type="Rhea" id="RHEA-COMP:13556"/>
        <dbReference type="ChEBI" id="CHEBI:29950"/>
        <dbReference type="ChEBI" id="CHEBI:82612"/>
        <dbReference type="ChEBI" id="CHEBI:137386"/>
        <dbReference type="ChEBI" id="CHEBI:137387"/>
        <dbReference type="EC" id="2.1.1.63"/>
    </reaction>
</comment>
<dbReference type="InterPro" id="IPR001497">
    <property type="entry name" value="MethylDNA_cys_MeTrfase_AS"/>
</dbReference>
<sequence>MLNECRKINGLSEIYYPKTKKERENFINSKSGKLITKFQYKVYDLCSQIPEGYISTYKLLANALKSSPRAVGGSLRVNPFSPFIPCHRVIASNFFIGGFDGEWIVHQSHQSLLNNKKHEEIFNSNKISRKRELLEKEGIFFDNNGWLIDWQNSKRLFTDFHL</sequence>
<evidence type="ECO:0000256" key="7">
    <source>
        <dbReference type="ARBA" id="ARBA00022763"/>
    </source>
</evidence>
<proteinExistence type="inferred from homology"/>
<evidence type="ECO:0000256" key="5">
    <source>
        <dbReference type="ARBA" id="ARBA00022603"/>
    </source>
</evidence>
<evidence type="ECO:0000256" key="3">
    <source>
        <dbReference type="ARBA" id="ARBA00011918"/>
    </source>
</evidence>
<feature type="domain" description="Methylated-DNA-[protein]-cysteine S-methyltransferase DNA binding" evidence="12">
    <location>
        <begin position="37"/>
        <end position="138"/>
    </location>
</feature>
<dbReference type="AlphaFoldDB" id="A0A9N9FTP7"/>
<dbReference type="NCBIfam" id="TIGR00589">
    <property type="entry name" value="ogt"/>
    <property type="match status" value="1"/>
</dbReference>
<evidence type="ECO:0000256" key="1">
    <source>
        <dbReference type="ARBA" id="ARBA00001286"/>
    </source>
</evidence>
<protein>
    <recommendedName>
        <fullName evidence="4">Methylated-DNA--protein-cysteine methyltransferase</fullName>
        <ecNumber evidence="3">2.1.1.63</ecNumber>
    </recommendedName>
    <alternativeName>
        <fullName evidence="9">6-O-methylguanine-DNA methyltransferase</fullName>
    </alternativeName>
    <alternativeName>
        <fullName evidence="10">O-6-methylguanine-DNA-alkyltransferase</fullName>
    </alternativeName>
</protein>
<dbReference type="PROSITE" id="PS00374">
    <property type="entry name" value="MGMT"/>
    <property type="match status" value="1"/>
</dbReference>
<evidence type="ECO:0000256" key="2">
    <source>
        <dbReference type="ARBA" id="ARBA00008711"/>
    </source>
</evidence>
<comment type="similarity">
    <text evidence="2">Belongs to the MGMT family.</text>
</comment>
<evidence type="ECO:0000256" key="6">
    <source>
        <dbReference type="ARBA" id="ARBA00022679"/>
    </source>
</evidence>
<dbReference type="OrthoDB" id="1907495at2759"/>
<evidence type="ECO:0000259" key="12">
    <source>
        <dbReference type="Pfam" id="PF01035"/>
    </source>
</evidence>
<dbReference type="Gene3D" id="1.10.10.10">
    <property type="entry name" value="Winged helix-like DNA-binding domain superfamily/Winged helix DNA-binding domain"/>
    <property type="match status" value="1"/>
</dbReference>
<keyword evidence="8" id="KW-0234">DNA repair</keyword>
<evidence type="ECO:0000313" key="14">
    <source>
        <dbReference type="Proteomes" id="UP000789706"/>
    </source>
</evidence>
<organism evidence="13 14">
    <name type="scientific">Diversispora eburnea</name>
    <dbReference type="NCBI Taxonomy" id="1213867"/>
    <lineage>
        <taxon>Eukaryota</taxon>
        <taxon>Fungi</taxon>
        <taxon>Fungi incertae sedis</taxon>
        <taxon>Mucoromycota</taxon>
        <taxon>Glomeromycotina</taxon>
        <taxon>Glomeromycetes</taxon>
        <taxon>Diversisporales</taxon>
        <taxon>Diversisporaceae</taxon>
        <taxon>Diversispora</taxon>
    </lineage>
</organism>
<dbReference type="GO" id="GO:0003908">
    <property type="term" value="F:methylated-DNA-[protein]-cysteine S-methyltransferase activity"/>
    <property type="evidence" value="ECO:0007669"/>
    <property type="project" value="UniProtKB-EC"/>
</dbReference>
<comment type="catalytic activity">
    <reaction evidence="11">
        <text>a 6-O-methyl-2'-deoxyguanosine in DNA + L-cysteinyl-[protein] = S-methyl-L-cysteinyl-[protein] + a 2'-deoxyguanosine in DNA</text>
        <dbReference type="Rhea" id="RHEA:24000"/>
        <dbReference type="Rhea" id="RHEA-COMP:10131"/>
        <dbReference type="Rhea" id="RHEA-COMP:10132"/>
        <dbReference type="Rhea" id="RHEA-COMP:11367"/>
        <dbReference type="Rhea" id="RHEA-COMP:11368"/>
        <dbReference type="ChEBI" id="CHEBI:29950"/>
        <dbReference type="ChEBI" id="CHEBI:82612"/>
        <dbReference type="ChEBI" id="CHEBI:85445"/>
        <dbReference type="ChEBI" id="CHEBI:85448"/>
        <dbReference type="EC" id="2.1.1.63"/>
    </reaction>
</comment>